<dbReference type="PROSITE" id="PS51724">
    <property type="entry name" value="SPOR"/>
    <property type="match status" value="3"/>
</dbReference>
<feature type="domain" description="SPOR" evidence="1">
    <location>
        <begin position="70"/>
        <end position="149"/>
    </location>
</feature>
<name>A0A150F4P3_9BACI</name>
<dbReference type="OrthoDB" id="9816557at2"/>
<dbReference type="Gene3D" id="2.30.30.40">
    <property type="entry name" value="SH3 Domains"/>
    <property type="match status" value="1"/>
</dbReference>
<dbReference type="GO" id="GO:0004040">
    <property type="term" value="F:amidase activity"/>
    <property type="evidence" value="ECO:0007669"/>
    <property type="project" value="InterPro"/>
</dbReference>
<dbReference type="InterPro" id="IPR007730">
    <property type="entry name" value="SPOR-like_dom"/>
</dbReference>
<evidence type="ECO:0000259" key="2">
    <source>
        <dbReference type="PROSITE" id="PS51781"/>
    </source>
</evidence>
<evidence type="ECO:0000259" key="1">
    <source>
        <dbReference type="PROSITE" id="PS51724"/>
    </source>
</evidence>
<dbReference type="EMBL" id="LSBA01000023">
    <property type="protein sequence ID" value="KXZ17160.1"/>
    <property type="molecule type" value="Genomic_DNA"/>
</dbReference>
<feature type="domain" description="SPOR" evidence="1">
    <location>
        <begin position="150"/>
        <end position="229"/>
    </location>
</feature>
<evidence type="ECO:0000313" key="4">
    <source>
        <dbReference type="Proteomes" id="UP000075430"/>
    </source>
</evidence>
<dbReference type="InterPro" id="IPR002901">
    <property type="entry name" value="MGlyc_endo_b_GlcNAc-like_dom"/>
</dbReference>
<dbReference type="Pfam" id="PF08239">
    <property type="entry name" value="SH3_3"/>
    <property type="match status" value="1"/>
</dbReference>
<dbReference type="Proteomes" id="UP000075430">
    <property type="component" value="Unassembled WGS sequence"/>
</dbReference>
<dbReference type="STRING" id="1793963.AXI58_01880"/>
<accession>A0A150F4P3</accession>
<organism evidence="3 4">
    <name type="scientific">Bacillus nakamurai</name>
    <dbReference type="NCBI Taxonomy" id="1793963"/>
    <lineage>
        <taxon>Bacteria</taxon>
        <taxon>Bacillati</taxon>
        <taxon>Bacillota</taxon>
        <taxon>Bacilli</taxon>
        <taxon>Bacillales</taxon>
        <taxon>Bacillaceae</taxon>
        <taxon>Bacillus</taxon>
    </lineage>
</organism>
<dbReference type="Pfam" id="PF01832">
    <property type="entry name" value="Glucosaminidase"/>
    <property type="match status" value="1"/>
</dbReference>
<proteinExistence type="predicted"/>
<dbReference type="SMART" id="SM00047">
    <property type="entry name" value="LYZ2"/>
    <property type="match status" value="1"/>
</dbReference>
<dbReference type="Gene3D" id="1.10.530.10">
    <property type="match status" value="1"/>
</dbReference>
<feature type="domain" description="SPOR" evidence="1">
    <location>
        <begin position="230"/>
        <end position="311"/>
    </location>
</feature>
<reference evidence="4" key="1">
    <citation type="submission" date="2016-02" db="EMBL/GenBank/DDBJ databases">
        <authorList>
            <person name="Dunlap C."/>
        </authorList>
    </citation>
    <scope>NUCLEOTIDE SEQUENCE [LARGE SCALE GENOMIC DNA]</scope>
    <source>
        <strain evidence="4">NRRL B-41092</strain>
    </source>
</reference>
<gene>
    <name evidence="3" type="ORF">AXI58_01880</name>
</gene>
<protein>
    <submittedName>
        <fullName evidence="3">Beta-N-acetylglucosaminidase</fullName>
    </submittedName>
</protein>
<dbReference type="GO" id="GO:0042834">
    <property type="term" value="F:peptidoglycan binding"/>
    <property type="evidence" value="ECO:0007669"/>
    <property type="project" value="InterPro"/>
</dbReference>
<feature type="domain" description="SH3b" evidence="2">
    <location>
        <begin position="629"/>
        <end position="699"/>
    </location>
</feature>
<evidence type="ECO:0000313" key="3">
    <source>
        <dbReference type="EMBL" id="KXZ17160.1"/>
    </source>
</evidence>
<dbReference type="SMART" id="SM00287">
    <property type="entry name" value="SH3b"/>
    <property type="match status" value="1"/>
</dbReference>
<dbReference type="PROSITE" id="PS51781">
    <property type="entry name" value="SH3B"/>
    <property type="match status" value="1"/>
</dbReference>
<dbReference type="InterPro" id="IPR003646">
    <property type="entry name" value="SH3-like_bac-type"/>
</dbReference>
<dbReference type="RefSeq" id="WP_061522628.1">
    <property type="nucleotide sequence ID" value="NZ_JARLZY010000023.1"/>
</dbReference>
<comment type="caution">
    <text evidence="3">The sequence shown here is derived from an EMBL/GenBank/DDBJ whole genome shotgun (WGS) entry which is preliminary data.</text>
</comment>
<dbReference type="AlphaFoldDB" id="A0A150F4P3"/>
<sequence length="881" mass="95945">MKKRFVAPMLVSAVFLVFGTISLPAKAVYSDYSIYQLETKQQFPSESQAMQAAGKLKKDTGWQADVQAAGNAPLTYQISASGLHNEADAKAVLNDFTKQTGVGGTYSASGSKQPYVTVTSGVLSDEQQTKNLLAKLKKETGVTGGVKPKGSKQPYVQVVTSELASEANAKALIQDLTKQTGVKAAYQPVKQAATQFQIQSGTIIGDQKAAQIQTDFQRQTGLKSSLNMTAKGRSNYTVTTSDMKDANSSASLAKQLEQTTGIKGSVQKITRNKTVNVYNAQSGYFNGVSAVKNAVSQIKTNTGISGTYQKAGTKNNYTVIMNGLTAQQLQSIQSFFKKKKWHCSASPAKKTASASIYQITAAQITAAQADKADAFFRQHGVKTTKTAAGKTTENEYQLLSQETTDQSKIKKGLNLLAGYKLSASSKTVTKQTGTAYQVTTESLLDTAKINRSLDFFKGKKVSASAQKTGETAYTQFQIETASLLEKDDIDRALAFFKQNKAAGTVKETGKTAYTQYVITTEKISSKTVLNNGMSYFSAKHLQANYTSKSLPIYELHINNQFTGMEPASAASAKLKQLYGWTVSIVKIKNGPQIMNTNYNISLKDMVKKQMTVSPQTDAAAYASLTYINTASKTVTADVLNVRSSPEVSSGNVIGQLKKGDKVNIIGQTNGWAKISMNWRNASSDEVEQYVNPDNYTLDSQYYFQFLKLSQTAGLNVSEINQKVLANKGILTGKGQAFITAANKYSINEVYLISHALLETGNGTSELANGIKYNGKTVYNMYGIGAYDSNPNYYGAQYAYNQGWFTPEAAIIGGAEFIGSSYIHNPAYEQDTLYKMRWSAAAAHQYATDIGWAYKQVNRMYSLYALLDDYTLYYDVPVYLKG</sequence>
<keyword evidence="4" id="KW-1185">Reference proteome</keyword>